<evidence type="ECO:0000313" key="1">
    <source>
        <dbReference type="EMBL" id="QSS63748.1"/>
    </source>
</evidence>
<name>A0A8A1MB18_AJECA</name>
<reference evidence="1" key="1">
    <citation type="submission" date="2021-01" db="EMBL/GenBank/DDBJ databases">
        <title>Chromosome-level genome assembly of a human fungal pathogen reveals clustering of transcriptionally co-regulated genes.</title>
        <authorList>
            <person name="Voorhies M."/>
            <person name="Cohen S."/>
            <person name="Shea T.P."/>
            <person name="Petrus S."/>
            <person name="Munoz J.F."/>
            <person name="Poplawski S."/>
            <person name="Goldman W.E."/>
            <person name="Michael T."/>
            <person name="Cuomo C.A."/>
            <person name="Sil A."/>
            <person name="Beyhan S."/>
        </authorList>
    </citation>
    <scope>NUCLEOTIDE SEQUENCE</scope>
    <source>
        <strain evidence="1">WU24</strain>
    </source>
</reference>
<dbReference type="Proteomes" id="UP000663671">
    <property type="component" value="Chromosome 1"/>
</dbReference>
<organism evidence="1 2">
    <name type="scientific">Ajellomyces capsulatus</name>
    <name type="common">Darling's disease fungus</name>
    <name type="synonym">Histoplasma capsulatum</name>
    <dbReference type="NCBI Taxonomy" id="5037"/>
    <lineage>
        <taxon>Eukaryota</taxon>
        <taxon>Fungi</taxon>
        <taxon>Dikarya</taxon>
        <taxon>Ascomycota</taxon>
        <taxon>Pezizomycotina</taxon>
        <taxon>Eurotiomycetes</taxon>
        <taxon>Eurotiomycetidae</taxon>
        <taxon>Onygenales</taxon>
        <taxon>Ajellomycetaceae</taxon>
        <taxon>Histoplasma</taxon>
    </lineage>
</organism>
<dbReference type="VEuPathDB" id="FungiDB:I7I51_00808"/>
<proteinExistence type="predicted"/>
<sequence>MTTQPVQYTHVEKSQRACDDIERVGGLRLYEKQLEKWKIQMYPYLGHCKPVGLWVGKLAGKGLSRASSVGTILDAGAWACGGDGEQDEVPGIEYNPRVTATQRQCLHPGFESRGPEMYLEQQS</sequence>
<dbReference type="EMBL" id="CP069114">
    <property type="protein sequence ID" value="QSS63748.1"/>
    <property type="molecule type" value="Genomic_DNA"/>
</dbReference>
<evidence type="ECO:0000313" key="2">
    <source>
        <dbReference type="Proteomes" id="UP000663671"/>
    </source>
</evidence>
<accession>A0A8A1MB18</accession>
<gene>
    <name evidence="1" type="ORF">I7I51_00808</name>
</gene>
<protein>
    <submittedName>
        <fullName evidence="1">Uncharacterized protein</fullName>
    </submittedName>
</protein>
<dbReference type="AlphaFoldDB" id="A0A8A1MB18"/>